<comment type="similarity">
    <text evidence="2">Belongs to the FARP (FMRFamide related peptide) family.</text>
</comment>
<reference evidence="9" key="1">
    <citation type="submission" date="2022-11" db="UniProtKB">
        <authorList>
            <consortium name="WormBaseParasite"/>
        </authorList>
    </citation>
    <scope>IDENTIFICATION</scope>
</reference>
<dbReference type="Proteomes" id="UP000887574">
    <property type="component" value="Unplaced"/>
</dbReference>
<evidence type="ECO:0000256" key="4">
    <source>
        <dbReference type="ARBA" id="ARBA00022685"/>
    </source>
</evidence>
<keyword evidence="6" id="KW-0527">Neuropeptide</keyword>
<evidence type="ECO:0000256" key="2">
    <source>
        <dbReference type="ARBA" id="ARBA00006356"/>
    </source>
</evidence>
<proteinExistence type="inferred from homology"/>
<dbReference type="WBParaSite" id="jg15578">
    <property type="protein sequence ID" value="jg15578"/>
    <property type="gene ID" value="jg15578"/>
</dbReference>
<dbReference type="AlphaFoldDB" id="A0A915D3N6"/>
<evidence type="ECO:0000256" key="1">
    <source>
        <dbReference type="ARBA" id="ARBA00004613"/>
    </source>
</evidence>
<feature type="chain" id="PRO_5037103968" evidence="7">
    <location>
        <begin position="34"/>
        <end position="145"/>
    </location>
</feature>
<evidence type="ECO:0000313" key="9">
    <source>
        <dbReference type="WBParaSite" id="jg15578"/>
    </source>
</evidence>
<protein>
    <submittedName>
        <fullName evidence="9">Uncharacterized protein</fullName>
    </submittedName>
</protein>
<name>A0A915D3N6_9BILA</name>
<dbReference type="Pfam" id="PF01581">
    <property type="entry name" value="FARP"/>
    <property type="match status" value="2"/>
</dbReference>
<feature type="signal peptide" evidence="7">
    <location>
        <begin position="1"/>
        <end position="33"/>
    </location>
</feature>
<keyword evidence="7" id="KW-0732">Signal</keyword>
<dbReference type="GO" id="GO:0005576">
    <property type="term" value="C:extracellular region"/>
    <property type="evidence" value="ECO:0007669"/>
    <property type="project" value="UniProtKB-SubCell"/>
</dbReference>
<comment type="subcellular location">
    <subcellularLocation>
        <location evidence="1">Secreted</location>
    </subcellularLocation>
</comment>
<accession>A0A915D3N6</accession>
<keyword evidence="3" id="KW-0964">Secreted</keyword>
<sequence length="145" mass="16050">MSMAAPQVGPMLFAGRLLVAVVVLCLSLQINLAESKASECCAAGDQTLFCKAFSSLNSMEQQELRILLGNKCDESAQSMTMEKRKPNFIRFGRSLGNSMHGSDPNFLRFGRSSPMIVEMRSEQLGDGEAIPVKCQRQFPPIWQIF</sequence>
<evidence type="ECO:0000256" key="7">
    <source>
        <dbReference type="SAM" id="SignalP"/>
    </source>
</evidence>
<keyword evidence="4" id="KW-0165">Cleavage on pair of basic residues</keyword>
<evidence type="ECO:0000256" key="3">
    <source>
        <dbReference type="ARBA" id="ARBA00022525"/>
    </source>
</evidence>
<keyword evidence="5" id="KW-0027">Amidation</keyword>
<evidence type="ECO:0000256" key="6">
    <source>
        <dbReference type="ARBA" id="ARBA00023320"/>
    </source>
</evidence>
<keyword evidence="8" id="KW-1185">Reference proteome</keyword>
<evidence type="ECO:0000313" key="8">
    <source>
        <dbReference type="Proteomes" id="UP000887574"/>
    </source>
</evidence>
<evidence type="ECO:0000256" key="5">
    <source>
        <dbReference type="ARBA" id="ARBA00022815"/>
    </source>
</evidence>
<dbReference type="GO" id="GO:0007218">
    <property type="term" value="P:neuropeptide signaling pathway"/>
    <property type="evidence" value="ECO:0007669"/>
    <property type="project" value="UniProtKB-KW"/>
</dbReference>
<organism evidence="8 9">
    <name type="scientific">Ditylenchus dipsaci</name>
    <dbReference type="NCBI Taxonomy" id="166011"/>
    <lineage>
        <taxon>Eukaryota</taxon>
        <taxon>Metazoa</taxon>
        <taxon>Ecdysozoa</taxon>
        <taxon>Nematoda</taxon>
        <taxon>Chromadorea</taxon>
        <taxon>Rhabditida</taxon>
        <taxon>Tylenchina</taxon>
        <taxon>Tylenchomorpha</taxon>
        <taxon>Sphaerularioidea</taxon>
        <taxon>Anguinidae</taxon>
        <taxon>Anguininae</taxon>
        <taxon>Ditylenchus</taxon>
    </lineage>
</organism>
<dbReference type="InterPro" id="IPR002544">
    <property type="entry name" value="FMRFamid-related_peptide-like"/>
</dbReference>